<evidence type="ECO:0000313" key="3">
    <source>
        <dbReference type="Proteomes" id="UP001159641"/>
    </source>
</evidence>
<feature type="compositionally biased region" description="Basic residues" evidence="1">
    <location>
        <begin position="96"/>
        <end position="120"/>
    </location>
</feature>
<organism evidence="2 3">
    <name type="scientific">Eschrichtius robustus</name>
    <name type="common">California gray whale</name>
    <name type="synonym">Eschrichtius gibbosus</name>
    <dbReference type="NCBI Taxonomy" id="9764"/>
    <lineage>
        <taxon>Eukaryota</taxon>
        <taxon>Metazoa</taxon>
        <taxon>Chordata</taxon>
        <taxon>Craniata</taxon>
        <taxon>Vertebrata</taxon>
        <taxon>Euteleostomi</taxon>
        <taxon>Mammalia</taxon>
        <taxon>Eutheria</taxon>
        <taxon>Laurasiatheria</taxon>
        <taxon>Artiodactyla</taxon>
        <taxon>Whippomorpha</taxon>
        <taxon>Cetacea</taxon>
        <taxon>Mysticeti</taxon>
        <taxon>Eschrichtiidae</taxon>
        <taxon>Eschrichtius</taxon>
    </lineage>
</organism>
<feature type="compositionally biased region" description="Polar residues" evidence="1">
    <location>
        <begin position="49"/>
        <end position="59"/>
    </location>
</feature>
<sequence>MPRFASEPLPAAGPTPRSPARSPGPAAPPPPPTSARAAPACGDWLAPASSPTVGVSRSSECGAVARDAASAPAAAPRAREETKPPPAPTPCASRGSYRRRGRRTRRGARGRRRGNGRGRRRGLEGEKGKRGGTDGRTDGPKDGPGRGPPSSLSGPSALARGGRGGGAGEGRGRRYRDNNPAARLRGRRREGGGGLARPRLAQHPGGVFAPRRPGSAAVGCRGARVARSPRLAADAPCPPPPRRAWSWFSGFPWTELDPAARHGRK</sequence>
<keyword evidence="3" id="KW-1185">Reference proteome</keyword>
<feature type="compositionally biased region" description="Low complexity" evidence="1">
    <location>
        <begin position="63"/>
        <end position="76"/>
    </location>
</feature>
<comment type="caution">
    <text evidence="2">The sequence shown here is derived from an EMBL/GenBank/DDBJ whole genome shotgun (WGS) entry which is preliminary data.</text>
</comment>
<accession>A0AB34H519</accession>
<evidence type="ECO:0000313" key="2">
    <source>
        <dbReference type="EMBL" id="KAJ8786292.1"/>
    </source>
</evidence>
<evidence type="ECO:0000256" key="1">
    <source>
        <dbReference type="SAM" id="MobiDB-lite"/>
    </source>
</evidence>
<gene>
    <name evidence="2" type="ORF">J1605_006267</name>
</gene>
<proteinExistence type="predicted"/>
<reference evidence="2 3" key="1">
    <citation type="submission" date="2022-11" db="EMBL/GenBank/DDBJ databases">
        <title>Whole genome sequence of Eschrichtius robustus ER-17-0199.</title>
        <authorList>
            <person name="Bruniche-Olsen A."/>
            <person name="Black A.N."/>
            <person name="Fields C.J."/>
            <person name="Walden K."/>
            <person name="Dewoody J.A."/>
        </authorList>
    </citation>
    <scope>NUCLEOTIDE SEQUENCE [LARGE SCALE GENOMIC DNA]</scope>
    <source>
        <strain evidence="2">ER-17-0199</strain>
        <tissue evidence="2">Blubber</tissue>
    </source>
</reference>
<feature type="compositionally biased region" description="Low complexity" evidence="1">
    <location>
        <begin position="148"/>
        <end position="160"/>
    </location>
</feature>
<feature type="region of interest" description="Disordered" evidence="1">
    <location>
        <begin position="1"/>
        <end position="216"/>
    </location>
</feature>
<name>A0AB34H519_ESCRO</name>
<dbReference type="EMBL" id="JAIQCJ010001992">
    <property type="protein sequence ID" value="KAJ8786292.1"/>
    <property type="molecule type" value="Genomic_DNA"/>
</dbReference>
<protein>
    <submittedName>
        <fullName evidence="2">Uncharacterized protein</fullName>
    </submittedName>
</protein>
<feature type="compositionally biased region" description="Basic and acidic residues" evidence="1">
    <location>
        <begin position="121"/>
        <end position="144"/>
    </location>
</feature>
<dbReference type="Proteomes" id="UP001159641">
    <property type="component" value="Unassembled WGS sequence"/>
</dbReference>
<dbReference type="AlphaFoldDB" id="A0AB34H519"/>